<gene>
    <name evidence="2" type="ORF">B0H16DRAFT_1476828</name>
</gene>
<dbReference type="Proteomes" id="UP001215598">
    <property type="component" value="Unassembled WGS sequence"/>
</dbReference>
<evidence type="ECO:0000313" key="2">
    <source>
        <dbReference type="EMBL" id="KAJ7716342.1"/>
    </source>
</evidence>
<keyword evidence="3" id="KW-1185">Reference proteome</keyword>
<reference evidence="2" key="1">
    <citation type="submission" date="2023-03" db="EMBL/GenBank/DDBJ databases">
        <title>Massive genome expansion in bonnet fungi (Mycena s.s.) driven by repeated elements and novel gene families across ecological guilds.</title>
        <authorList>
            <consortium name="Lawrence Berkeley National Laboratory"/>
            <person name="Harder C.B."/>
            <person name="Miyauchi S."/>
            <person name="Viragh M."/>
            <person name="Kuo A."/>
            <person name="Thoen E."/>
            <person name="Andreopoulos B."/>
            <person name="Lu D."/>
            <person name="Skrede I."/>
            <person name="Drula E."/>
            <person name="Henrissat B."/>
            <person name="Morin E."/>
            <person name="Kohler A."/>
            <person name="Barry K."/>
            <person name="LaButti K."/>
            <person name="Morin E."/>
            <person name="Salamov A."/>
            <person name="Lipzen A."/>
            <person name="Mereny Z."/>
            <person name="Hegedus B."/>
            <person name="Baldrian P."/>
            <person name="Stursova M."/>
            <person name="Weitz H."/>
            <person name="Taylor A."/>
            <person name="Grigoriev I.V."/>
            <person name="Nagy L.G."/>
            <person name="Martin F."/>
            <person name="Kauserud H."/>
        </authorList>
    </citation>
    <scope>NUCLEOTIDE SEQUENCE</scope>
    <source>
        <strain evidence="2">CBHHK182m</strain>
    </source>
</reference>
<evidence type="ECO:0000313" key="3">
    <source>
        <dbReference type="Proteomes" id="UP001215598"/>
    </source>
</evidence>
<dbReference type="AlphaFoldDB" id="A0AAD7HAH6"/>
<proteinExistence type="predicted"/>
<sequence>MPKTVQSYLDFAYIAARSRSLQRATSLLELSALCRMCEIYQASGNAFTVLCASEGSVWSHLQITARCRVQTSADMELLSPPTPFVKPVLSVLLSPVQSSRMGPLLRIRDRRHTNTQLNARNIVGPPGNMFTILHGFPNVWRQVDMLPPQLNPNFDFPGLPQCKPAPPRAHTGSSPSNKDPTACMRTCVQRPLSPPSSLVLSSARTSRGFENRSRLHILDRMRVDGRLRIRSPQYNPEYKVVG</sequence>
<dbReference type="EMBL" id="JARKIB010000293">
    <property type="protein sequence ID" value="KAJ7716342.1"/>
    <property type="molecule type" value="Genomic_DNA"/>
</dbReference>
<protein>
    <submittedName>
        <fullName evidence="2">Uncharacterized protein</fullName>
    </submittedName>
</protein>
<feature type="region of interest" description="Disordered" evidence="1">
    <location>
        <begin position="157"/>
        <end position="182"/>
    </location>
</feature>
<organism evidence="2 3">
    <name type="scientific">Mycena metata</name>
    <dbReference type="NCBI Taxonomy" id="1033252"/>
    <lineage>
        <taxon>Eukaryota</taxon>
        <taxon>Fungi</taxon>
        <taxon>Dikarya</taxon>
        <taxon>Basidiomycota</taxon>
        <taxon>Agaricomycotina</taxon>
        <taxon>Agaricomycetes</taxon>
        <taxon>Agaricomycetidae</taxon>
        <taxon>Agaricales</taxon>
        <taxon>Marasmiineae</taxon>
        <taxon>Mycenaceae</taxon>
        <taxon>Mycena</taxon>
    </lineage>
</organism>
<name>A0AAD7HAH6_9AGAR</name>
<evidence type="ECO:0000256" key="1">
    <source>
        <dbReference type="SAM" id="MobiDB-lite"/>
    </source>
</evidence>
<accession>A0AAD7HAH6</accession>
<comment type="caution">
    <text evidence="2">The sequence shown here is derived from an EMBL/GenBank/DDBJ whole genome shotgun (WGS) entry which is preliminary data.</text>
</comment>